<dbReference type="Gene3D" id="1.10.238.20">
    <property type="entry name" value="Pheromone/general odorant binding protein domain"/>
    <property type="match status" value="3"/>
</dbReference>
<keyword evidence="3" id="KW-0732">Signal</keyword>
<evidence type="ECO:0000256" key="4">
    <source>
        <dbReference type="ARBA" id="ARBA00023157"/>
    </source>
</evidence>
<dbReference type="Pfam" id="PF01395">
    <property type="entry name" value="PBP_GOBP"/>
    <property type="match status" value="3"/>
</dbReference>
<keyword evidence="4" id="KW-1015">Disulfide bond</keyword>
<dbReference type="PANTHER" id="PTHR11857">
    <property type="entry name" value="ODORANT BINDING PROTEIN-RELATED"/>
    <property type="match status" value="1"/>
</dbReference>
<evidence type="ECO:0000256" key="1">
    <source>
        <dbReference type="ARBA" id="ARBA00004613"/>
    </source>
</evidence>
<dbReference type="Proteomes" id="UP000719412">
    <property type="component" value="Unassembled WGS sequence"/>
</dbReference>
<dbReference type="GO" id="GO:0005615">
    <property type="term" value="C:extracellular space"/>
    <property type="evidence" value="ECO:0007669"/>
    <property type="project" value="TreeGrafter"/>
</dbReference>
<proteinExistence type="predicted"/>
<dbReference type="CDD" id="cd23992">
    <property type="entry name" value="PBP_GOBP"/>
    <property type="match status" value="3"/>
</dbReference>
<dbReference type="InterPro" id="IPR036728">
    <property type="entry name" value="PBP_GOBP_sf"/>
</dbReference>
<organism evidence="5 6">
    <name type="scientific">Tenebrio molitor</name>
    <name type="common">Yellow mealworm beetle</name>
    <dbReference type="NCBI Taxonomy" id="7067"/>
    <lineage>
        <taxon>Eukaryota</taxon>
        <taxon>Metazoa</taxon>
        <taxon>Ecdysozoa</taxon>
        <taxon>Arthropoda</taxon>
        <taxon>Hexapoda</taxon>
        <taxon>Insecta</taxon>
        <taxon>Pterygota</taxon>
        <taxon>Neoptera</taxon>
        <taxon>Endopterygota</taxon>
        <taxon>Coleoptera</taxon>
        <taxon>Polyphaga</taxon>
        <taxon>Cucujiformia</taxon>
        <taxon>Tenebrionidae</taxon>
        <taxon>Tenebrio</taxon>
    </lineage>
</organism>
<accession>A0A8J6HVJ1</accession>
<dbReference type="GO" id="GO:0007608">
    <property type="term" value="P:sensory perception of smell"/>
    <property type="evidence" value="ECO:0007669"/>
    <property type="project" value="TreeGrafter"/>
</dbReference>
<comment type="caution">
    <text evidence="5">The sequence shown here is derived from an EMBL/GenBank/DDBJ whole genome shotgun (WGS) entry which is preliminary data.</text>
</comment>
<reference evidence="5" key="1">
    <citation type="journal article" date="2020" name="J Insects Food Feed">
        <title>The yellow mealworm (Tenebrio molitor) genome: a resource for the emerging insects as food and feed industry.</title>
        <authorList>
            <person name="Eriksson T."/>
            <person name="Andere A."/>
            <person name="Kelstrup H."/>
            <person name="Emery V."/>
            <person name="Picard C."/>
        </authorList>
    </citation>
    <scope>NUCLEOTIDE SEQUENCE</scope>
    <source>
        <strain evidence="5">Stoneville</strain>
        <tissue evidence="5">Whole head</tissue>
    </source>
</reference>
<dbReference type="SMART" id="SM00708">
    <property type="entry name" value="PhBP"/>
    <property type="match status" value="3"/>
</dbReference>
<dbReference type="GO" id="GO:0005549">
    <property type="term" value="F:odorant binding"/>
    <property type="evidence" value="ECO:0007669"/>
    <property type="project" value="InterPro"/>
</dbReference>
<dbReference type="PANTHER" id="PTHR11857:SF42">
    <property type="entry name" value="GENERAL ODORANT-BINDING PROTEIN 19D-RELATED"/>
    <property type="match status" value="1"/>
</dbReference>
<evidence type="ECO:0000256" key="2">
    <source>
        <dbReference type="ARBA" id="ARBA00022525"/>
    </source>
</evidence>
<dbReference type="SUPFAM" id="SSF47565">
    <property type="entry name" value="Insect pheromone/odorant-binding proteins"/>
    <property type="match status" value="3"/>
</dbReference>
<protein>
    <submittedName>
        <fullName evidence="5">Uncharacterized protein</fullName>
    </submittedName>
</protein>
<sequence length="347" mass="38200">MAELISHKFPPTSHEARCVLACFYKELHMMKEDGSFDKEATVKSFDEIKDLDAELHGKILKVIDACEAKMQVFDDPCESASSMATCVVTEMAALDQEFIENFLEKMQKIGEVCAEETHASSDDIAELIEKKGPTSHEAKCMVFCIQRKFGVMKEDGTIDKVGSVLALDPVRDADPELFKKLLTIFISCGEKATFFDDPCETGTQLMLCGRKEGESLDQEFIDEFMEKIQDIGAACAEETNASSDDIAELVSRQIPPSTHEGKCMLFCIQRNFNVMKPDGGINRAGAMVALKPLQKADPQLYQKVLKIFVTCGMRVKPVADPCDTATALTACGKTEAEAMGLDESLLA</sequence>
<dbReference type="FunFam" id="1.10.238.20:FF:000006">
    <property type="entry name" value="Odorant binding protein 15"/>
    <property type="match status" value="1"/>
</dbReference>
<evidence type="ECO:0000256" key="3">
    <source>
        <dbReference type="ARBA" id="ARBA00022729"/>
    </source>
</evidence>
<evidence type="ECO:0000313" key="6">
    <source>
        <dbReference type="Proteomes" id="UP000719412"/>
    </source>
</evidence>
<dbReference type="AlphaFoldDB" id="A0A8J6HVJ1"/>
<reference evidence="5" key="2">
    <citation type="submission" date="2021-08" db="EMBL/GenBank/DDBJ databases">
        <authorList>
            <person name="Eriksson T."/>
        </authorList>
    </citation>
    <scope>NUCLEOTIDE SEQUENCE</scope>
    <source>
        <strain evidence="5">Stoneville</strain>
        <tissue evidence="5">Whole head</tissue>
    </source>
</reference>
<keyword evidence="6" id="KW-1185">Reference proteome</keyword>
<dbReference type="EMBL" id="JABDTM020007727">
    <property type="protein sequence ID" value="KAH0821464.1"/>
    <property type="molecule type" value="Genomic_DNA"/>
</dbReference>
<gene>
    <name evidence="5" type="ORF">GEV33_001326</name>
</gene>
<evidence type="ECO:0000313" key="5">
    <source>
        <dbReference type="EMBL" id="KAH0821464.1"/>
    </source>
</evidence>
<name>A0A8J6HVJ1_TENMO</name>
<comment type="subcellular location">
    <subcellularLocation>
        <location evidence="1">Secreted</location>
    </subcellularLocation>
</comment>
<dbReference type="InterPro" id="IPR006170">
    <property type="entry name" value="PBP/GOBP"/>
</dbReference>
<keyword evidence="2" id="KW-0964">Secreted</keyword>